<feature type="compositionally biased region" description="Pro residues" evidence="7">
    <location>
        <begin position="596"/>
        <end position="610"/>
    </location>
</feature>
<evidence type="ECO:0000256" key="2">
    <source>
        <dbReference type="ARBA" id="ARBA00022723"/>
    </source>
</evidence>
<dbReference type="FunFam" id="3.30.40.10:FF:000033">
    <property type="entry name" value="Polycomb group RING finger protein 3"/>
    <property type="match status" value="1"/>
</dbReference>
<reference evidence="9" key="1">
    <citation type="journal article" date="2018" name="PLoS Negl. Trop. Dis.">
        <title>Sialome diversity of ticks revealed by RNAseq of single tick salivary glands.</title>
        <authorList>
            <person name="Perner J."/>
            <person name="Kropackova S."/>
            <person name="Kopacek P."/>
            <person name="Ribeiro J.M."/>
        </authorList>
    </citation>
    <scope>NUCLEOTIDE SEQUENCE</scope>
    <source>
        <strain evidence="9">Siblings of single egg batch collected in Ceske Budejovice</strain>
        <tissue evidence="9">Salivary glands</tissue>
    </source>
</reference>
<dbReference type="InterPro" id="IPR032443">
    <property type="entry name" value="RAWUL"/>
</dbReference>
<feature type="region of interest" description="Disordered" evidence="7">
    <location>
        <begin position="656"/>
        <end position="679"/>
    </location>
</feature>
<dbReference type="PANTHER" id="PTHR10825">
    <property type="entry name" value="RING FINGER DOMAIN-CONTAINING, POLYCOMB GROUP COMPONENT"/>
    <property type="match status" value="1"/>
</dbReference>
<evidence type="ECO:0000259" key="8">
    <source>
        <dbReference type="PROSITE" id="PS50089"/>
    </source>
</evidence>
<dbReference type="PROSITE" id="PS50089">
    <property type="entry name" value="ZF_RING_2"/>
    <property type="match status" value="1"/>
</dbReference>
<keyword evidence="4" id="KW-0862">Zinc</keyword>
<feature type="compositionally biased region" description="Low complexity" evidence="7">
    <location>
        <begin position="624"/>
        <end position="633"/>
    </location>
</feature>
<feature type="compositionally biased region" description="Polar residues" evidence="7">
    <location>
        <begin position="406"/>
        <end position="422"/>
    </location>
</feature>
<dbReference type="GO" id="GO:0000122">
    <property type="term" value="P:negative regulation of transcription by RNA polymerase II"/>
    <property type="evidence" value="ECO:0007669"/>
    <property type="project" value="TreeGrafter"/>
</dbReference>
<dbReference type="PANTHER" id="PTHR10825:SF72">
    <property type="entry name" value="UBIQUITIN-LIKE DOMAIN-CONTAINING PROTEIN"/>
    <property type="match status" value="1"/>
</dbReference>
<dbReference type="InterPro" id="IPR013083">
    <property type="entry name" value="Znf_RING/FYVE/PHD"/>
</dbReference>
<feature type="compositionally biased region" description="Pro residues" evidence="7">
    <location>
        <begin position="552"/>
        <end position="569"/>
    </location>
</feature>
<dbReference type="GO" id="GO:1990841">
    <property type="term" value="F:promoter-specific chromatin binding"/>
    <property type="evidence" value="ECO:0007669"/>
    <property type="project" value="TreeGrafter"/>
</dbReference>
<feature type="region of interest" description="Disordered" evidence="7">
    <location>
        <begin position="365"/>
        <end position="633"/>
    </location>
</feature>
<feature type="compositionally biased region" description="Low complexity" evidence="7">
    <location>
        <begin position="393"/>
        <end position="402"/>
    </location>
</feature>
<dbReference type="PROSITE" id="PS00518">
    <property type="entry name" value="ZF_RING_1"/>
    <property type="match status" value="1"/>
</dbReference>
<dbReference type="AlphaFoldDB" id="A0A147BBG3"/>
<dbReference type="Pfam" id="PF13923">
    <property type="entry name" value="zf-C3HC4_2"/>
    <property type="match status" value="1"/>
</dbReference>
<evidence type="ECO:0000256" key="1">
    <source>
        <dbReference type="ARBA" id="ARBA00004123"/>
    </source>
</evidence>
<dbReference type="Gene3D" id="3.30.40.10">
    <property type="entry name" value="Zinc/RING finger domain, C3HC4 (zinc finger)"/>
    <property type="match status" value="1"/>
</dbReference>
<dbReference type="InterPro" id="IPR001841">
    <property type="entry name" value="Znf_RING"/>
</dbReference>
<dbReference type="Gene3D" id="3.10.20.90">
    <property type="entry name" value="Phosphatidylinositol 3-kinase Catalytic Subunit, Chain A, domain 1"/>
    <property type="match status" value="1"/>
</dbReference>
<evidence type="ECO:0000256" key="5">
    <source>
        <dbReference type="ARBA" id="ARBA00023242"/>
    </source>
</evidence>
<feature type="region of interest" description="Disordered" evidence="7">
    <location>
        <begin position="252"/>
        <end position="346"/>
    </location>
</feature>
<evidence type="ECO:0000256" key="4">
    <source>
        <dbReference type="ARBA" id="ARBA00022833"/>
    </source>
</evidence>
<keyword evidence="2" id="KW-0479">Metal-binding</keyword>
<feature type="domain" description="RING-type" evidence="8">
    <location>
        <begin position="30"/>
        <end position="69"/>
    </location>
</feature>
<dbReference type="EMBL" id="GEGO01007288">
    <property type="protein sequence ID" value="JAR88116.1"/>
    <property type="molecule type" value="Transcribed_RNA"/>
</dbReference>
<dbReference type="SMART" id="SM00184">
    <property type="entry name" value="RING"/>
    <property type="match status" value="1"/>
</dbReference>
<dbReference type="GO" id="GO:0008270">
    <property type="term" value="F:zinc ion binding"/>
    <property type="evidence" value="ECO:0007669"/>
    <property type="project" value="UniProtKB-KW"/>
</dbReference>
<comment type="subcellular location">
    <subcellularLocation>
        <location evidence="1">Nucleus</location>
    </subcellularLocation>
</comment>
<protein>
    <submittedName>
        <fullName evidence="9">Putative polycomb group ring finger protein 2 isoform x1</fullName>
    </submittedName>
</protein>
<accession>A0A147BBG3</accession>
<keyword evidence="5" id="KW-0539">Nucleus</keyword>
<dbReference type="CDD" id="cd17082">
    <property type="entry name" value="RAWUL_PCGF2_like"/>
    <property type="match status" value="1"/>
</dbReference>
<dbReference type="InterPro" id="IPR017907">
    <property type="entry name" value="Znf_RING_CS"/>
</dbReference>
<evidence type="ECO:0000256" key="3">
    <source>
        <dbReference type="ARBA" id="ARBA00022771"/>
    </source>
</evidence>
<dbReference type="Pfam" id="PF16207">
    <property type="entry name" value="RAWUL"/>
    <property type="match status" value="1"/>
</dbReference>
<evidence type="ECO:0000256" key="7">
    <source>
        <dbReference type="SAM" id="MobiDB-lite"/>
    </source>
</evidence>
<feature type="compositionally biased region" description="Basic residues" evidence="7">
    <location>
        <begin position="666"/>
        <end position="677"/>
    </location>
</feature>
<proteinExistence type="predicted"/>
<name>A0A147BBG3_IXORI</name>
<evidence type="ECO:0000256" key="6">
    <source>
        <dbReference type="PROSITE-ProRule" id="PRU00175"/>
    </source>
</evidence>
<dbReference type="SUPFAM" id="SSF57850">
    <property type="entry name" value="RING/U-box"/>
    <property type="match status" value="1"/>
</dbReference>
<feature type="region of interest" description="Disordered" evidence="7">
    <location>
        <begin position="155"/>
        <end position="181"/>
    </location>
</feature>
<keyword evidence="3 6" id="KW-0863">Zinc-finger</keyword>
<evidence type="ECO:0000313" key="9">
    <source>
        <dbReference type="EMBL" id="JAR88116.1"/>
    </source>
</evidence>
<sequence length="718" mass="77048">APHGRGRGGGQRSGRMPRALLRDLNAALSCMLCGGYLVNAATLVDCLHSFCKVCIVRYLDTSKLCPICDVPVHKSRPLSCLRVDKTLQDIVYKVVPGLYQREMKQRREFYDQHPDAASKVPCLEDRGVVEASSRLIFSPQDTVSVSLEYFTGTQAQESEDDGKEGAADAADDGGKDDRQGPRRFLNCPAAFTVNHLQKFLRTKYALAPSLKIDILHMDDVLCEGYSLMDVAYIYTWKRDSPLRLAFRVYSQPAKRPAPTDTAGGQADVDERHCDGNPAGQQQQQCPRKEATAPGRPVPEESSAGVEEDVAQSVASRESNAAGPPATLVPRDMQPPDGAAGADTLPVVPAAETRLPGTRDASMAAETPAAFGSAQAAETVLSPCPQLEQRQKASEPPAESPPALSKITISTLDRSSNKITIQTKEVPPAVAQAMSPPRSPQSKKSRRKEQRDAERTLQHARHQGRPPDSQDAQRSRRPQSRSPERPDGATPAKNARLNGADAAEVDAADGRRVSRSASAGRLVPDRASLPEPAQQSQSLAENGSVPGSLGTPVSPPRAHPQSPRTPPVAPPLAQSATKSQEDTRPLDLSVSHRGLPAPAPVRRPVGRPPLVLPTACPPGTAKGTASPSPYRRAAASSPAVSSPAVSLYQKPAVAVNQAATSSPLSQQHHHHHNHHRSSSRGFLKGANLTCINPDPDAFHPRIVIKNLQTRASGVRFHRM</sequence>
<dbReference type="GO" id="GO:0035102">
    <property type="term" value="C:PRC1 complex"/>
    <property type="evidence" value="ECO:0007669"/>
    <property type="project" value="TreeGrafter"/>
</dbReference>
<organism evidence="9">
    <name type="scientific">Ixodes ricinus</name>
    <name type="common">Common tick</name>
    <name type="synonym">Acarus ricinus</name>
    <dbReference type="NCBI Taxonomy" id="34613"/>
    <lineage>
        <taxon>Eukaryota</taxon>
        <taxon>Metazoa</taxon>
        <taxon>Ecdysozoa</taxon>
        <taxon>Arthropoda</taxon>
        <taxon>Chelicerata</taxon>
        <taxon>Arachnida</taxon>
        <taxon>Acari</taxon>
        <taxon>Parasitiformes</taxon>
        <taxon>Ixodida</taxon>
        <taxon>Ixodoidea</taxon>
        <taxon>Ixodidae</taxon>
        <taxon>Ixodinae</taxon>
        <taxon>Ixodes</taxon>
    </lineage>
</organism>
<feature type="non-terminal residue" evidence="9">
    <location>
        <position position="1"/>
    </location>
</feature>